<dbReference type="InParanoid" id="A0A2G5CWK3"/>
<accession>A0A2G5CWK3</accession>
<sequence length="88" mass="9967">MHEDAFSIESDQSSVMLKCIPNVSTEVSGEIKNVLIIIHLPTMIAYQVKVTQALKVAYNFNRKYLKNSKHSHVASNMCLRRISNCKLS</sequence>
<dbReference type="Proteomes" id="UP000230069">
    <property type="component" value="Unassembled WGS sequence"/>
</dbReference>
<keyword evidence="2" id="KW-1185">Reference proteome</keyword>
<dbReference type="AlphaFoldDB" id="A0A2G5CWK3"/>
<reference evidence="1 2" key="1">
    <citation type="submission" date="2017-09" db="EMBL/GenBank/DDBJ databases">
        <title>WGS assembly of Aquilegia coerulea Goldsmith.</title>
        <authorList>
            <person name="Hodges S."/>
            <person name="Kramer E."/>
            <person name="Nordborg M."/>
            <person name="Tomkins J."/>
            <person name="Borevitz J."/>
            <person name="Derieg N."/>
            <person name="Yan J."/>
            <person name="Mihaltcheva S."/>
            <person name="Hayes R.D."/>
            <person name="Rokhsar D."/>
        </authorList>
    </citation>
    <scope>NUCLEOTIDE SEQUENCE [LARGE SCALE GENOMIC DNA]</scope>
    <source>
        <strain evidence="2">cv. Goldsmith</strain>
    </source>
</reference>
<evidence type="ECO:0000313" key="1">
    <source>
        <dbReference type="EMBL" id="PIA35610.1"/>
    </source>
</evidence>
<evidence type="ECO:0000313" key="2">
    <source>
        <dbReference type="Proteomes" id="UP000230069"/>
    </source>
</evidence>
<organism evidence="1 2">
    <name type="scientific">Aquilegia coerulea</name>
    <name type="common">Rocky mountain columbine</name>
    <dbReference type="NCBI Taxonomy" id="218851"/>
    <lineage>
        <taxon>Eukaryota</taxon>
        <taxon>Viridiplantae</taxon>
        <taxon>Streptophyta</taxon>
        <taxon>Embryophyta</taxon>
        <taxon>Tracheophyta</taxon>
        <taxon>Spermatophyta</taxon>
        <taxon>Magnoliopsida</taxon>
        <taxon>Ranunculales</taxon>
        <taxon>Ranunculaceae</taxon>
        <taxon>Thalictroideae</taxon>
        <taxon>Aquilegia</taxon>
    </lineage>
</organism>
<dbReference type="EMBL" id="KZ305052">
    <property type="protein sequence ID" value="PIA35610.1"/>
    <property type="molecule type" value="Genomic_DNA"/>
</dbReference>
<proteinExistence type="predicted"/>
<name>A0A2G5CWK3_AQUCA</name>
<gene>
    <name evidence="1" type="ORF">AQUCO_03500162v1</name>
</gene>
<protein>
    <submittedName>
        <fullName evidence="1">Uncharacterized protein</fullName>
    </submittedName>
</protein>